<dbReference type="AlphaFoldDB" id="A0A1R1PCS3"/>
<dbReference type="EMBL" id="LSSK01001807">
    <property type="protein sequence ID" value="OMH78767.1"/>
    <property type="molecule type" value="Genomic_DNA"/>
</dbReference>
<reference evidence="8" key="1">
    <citation type="submission" date="2017-01" db="EMBL/GenBank/DDBJ databases">
        <authorList>
            <person name="Wang Y."/>
            <person name="White M."/>
            <person name="Kvist S."/>
            <person name="Moncalvo J.-M."/>
        </authorList>
    </citation>
    <scope>NUCLEOTIDE SEQUENCE [LARGE SCALE GENOMIC DNA]</scope>
    <source>
        <strain evidence="8">COL-18-3</strain>
    </source>
</reference>
<keyword evidence="4" id="KW-0159">Chromosome partition</keyword>
<dbReference type="GO" id="GO:0006508">
    <property type="term" value="P:proteolysis"/>
    <property type="evidence" value="ECO:0007669"/>
    <property type="project" value="InterPro"/>
</dbReference>
<proteinExistence type="predicted"/>
<dbReference type="Pfam" id="PF03568">
    <property type="entry name" value="Separin_C"/>
    <property type="match status" value="3"/>
</dbReference>
<dbReference type="Proteomes" id="UP000188320">
    <property type="component" value="Unassembled WGS sequence"/>
</dbReference>
<dbReference type="GO" id="GO:0051307">
    <property type="term" value="P:meiotic chromosome separation"/>
    <property type="evidence" value="ECO:0007669"/>
    <property type="project" value="TreeGrafter"/>
</dbReference>
<sequence>MIRWYCKILMSGRIKTDDYAVFRGILAALLGINFSFTLIKKYSQKNKTTKTTTGCFGTGKAVEESDNVFEFKSDSNKVGKTEENSFELPPFGYWTLVTDTVEILKSLIAMYSFVGSFNESSYFAEKYMTFANGISDKYMILESTLLYSTIETNDCSNTQTINATVEYLTHIFSTPPTDGAVFDVVKSVRLLSLLLQLEASNNPVAFHNEILGCIGCMAKSLRYIKHNCQDLSNKTSNYLDSVEEYLKLMTDLFSIQDERVELFPVKDKSKSGEISQSLKKVLDLVINGHGRGEGEGESESEGFESEHIVEMIRLITNKVFGEMEHGLTGLKTLLVSAYTGNKSDEVTKYLDYRNHKLAAMLVSKNEAKFGSFINNIKWLSNLVEKLCFANNTRCFGVNDMTYLSKLNGYLLILLKYFGIYKCSDKYITDRIEHGTNYSSKLAIMESHNHILISDKLFNQEYSLHNRICLQYTSSTLNGYTSMLETTAALPSDINIVSTHILPLGIRGNTMDVLLVTSHNSMGGNYRTVFSHVLPNKDASLVSEFHQLVFQINESIGSGILYKHKKKSERMDWWNLRMLLDKKVAVFLDQLETSWFGIYIGFLFNSSVDLSHQINNDLDTNSNSNGNIQLTKFWDILTKILAPYFVNITSTSPPTCLLRILLFWISRLSLPLPLQLPLSCPINSSRLDPIFAELIQFLTMHDGDSNTNTNINNLLDSLGSQDLNAINTLFAEYINSTNSVNSTNCSPTKNLTTKTIFVLDEYVSHIPIESIPLLSNISATRLPSIFMYKYLTEPINPINLEYTRNTILTLKTNNNVNVNVNDTDIDIDIDNDIDVDVDVDAIMLSPSVKSINTNTSKFPRYQTQTQTQTQTLGLSTTPITNSHIIDDTLATKKSLFYILNPSGDLKRTQTTFSSLLARNQEYYGVVGRYPFSTELEDHLQTRQLFVYIGHGSGDSIIKRQYILKSNLEIALLMGCSSVSPTIETTNCVRTVVPTSTGAGTGAGTGSKSFKKNGTVSTYLAAKCKAVVGNLWDVGDKDIDRFTIELFKLCGISHPSLPTNTASLVGSVQSSRIACNLKYLTGCSPVVYGLPL</sequence>
<dbReference type="EC" id="3.4.22.49" evidence="2"/>
<comment type="caution">
    <text evidence="7">The sequence shown here is derived from an EMBL/GenBank/DDBJ whole genome shotgun (WGS) entry which is preliminary data.</text>
</comment>
<dbReference type="GO" id="GO:0005737">
    <property type="term" value="C:cytoplasm"/>
    <property type="evidence" value="ECO:0007669"/>
    <property type="project" value="TreeGrafter"/>
</dbReference>
<feature type="transmembrane region" description="Helical" evidence="5">
    <location>
        <begin position="20"/>
        <end position="39"/>
    </location>
</feature>
<dbReference type="InterPro" id="IPR005314">
    <property type="entry name" value="Peptidase_C50"/>
</dbReference>
<dbReference type="PANTHER" id="PTHR12792:SF0">
    <property type="entry name" value="SEPARIN"/>
    <property type="match status" value="1"/>
</dbReference>
<keyword evidence="5" id="KW-0472">Membrane</keyword>
<evidence type="ECO:0000313" key="8">
    <source>
        <dbReference type="Proteomes" id="UP000188320"/>
    </source>
</evidence>
<protein>
    <recommendedName>
        <fullName evidence="2">separase</fullName>
        <ecNumber evidence="2">3.4.22.49</ecNumber>
    </recommendedName>
</protein>
<dbReference type="GO" id="GO:0072686">
    <property type="term" value="C:mitotic spindle"/>
    <property type="evidence" value="ECO:0007669"/>
    <property type="project" value="TreeGrafter"/>
</dbReference>
<evidence type="ECO:0000259" key="6">
    <source>
        <dbReference type="PROSITE" id="PS51700"/>
    </source>
</evidence>
<dbReference type="GO" id="GO:0005634">
    <property type="term" value="C:nucleus"/>
    <property type="evidence" value="ECO:0007669"/>
    <property type="project" value="InterPro"/>
</dbReference>
<organism evidence="7 8">
    <name type="scientific">Zancudomyces culisetae</name>
    <name type="common">Gut fungus</name>
    <name type="synonym">Smittium culisetae</name>
    <dbReference type="NCBI Taxonomy" id="1213189"/>
    <lineage>
        <taxon>Eukaryota</taxon>
        <taxon>Fungi</taxon>
        <taxon>Fungi incertae sedis</taxon>
        <taxon>Zoopagomycota</taxon>
        <taxon>Kickxellomycotina</taxon>
        <taxon>Harpellomycetes</taxon>
        <taxon>Harpellales</taxon>
        <taxon>Legeriomycetaceae</taxon>
        <taxon>Zancudomyces</taxon>
    </lineage>
</organism>
<evidence type="ECO:0000256" key="5">
    <source>
        <dbReference type="SAM" id="Phobius"/>
    </source>
</evidence>
<keyword evidence="8" id="KW-1185">Reference proteome</keyword>
<feature type="domain" description="Peptidase C50" evidence="6">
    <location>
        <begin position="891"/>
        <end position="985"/>
    </location>
</feature>
<evidence type="ECO:0000256" key="3">
    <source>
        <dbReference type="ARBA" id="ARBA00022801"/>
    </source>
</evidence>
<dbReference type="PROSITE" id="PS51700">
    <property type="entry name" value="SEPARIN"/>
    <property type="match status" value="1"/>
</dbReference>
<name>A0A1R1PCS3_ZANCU</name>
<evidence type="ECO:0000256" key="1">
    <source>
        <dbReference type="ARBA" id="ARBA00000451"/>
    </source>
</evidence>
<evidence type="ECO:0000256" key="2">
    <source>
        <dbReference type="ARBA" id="ARBA00012489"/>
    </source>
</evidence>
<keyword evidence="5" id="KW-1133">Transmembrane helix</keyword>
<keyword evidence="5" id="KW-0812">Transmembrane</keyword>
<evidence type="ECO:0000313" key="7">
    <source>
        <dbReference type="EMBL" id="OMH78767.1"/>
    </source>
</evidence>
<dbReference type="OrthoDB" id="10255632at2759"/>
<dbReference type="InterPro" id="IPR030397">
    <property type="entry name" value="SEPARIN_core_dom"/>
</dbReference>
<keyword evidence="3" id="KW-0378">Hydrolase</keyword>
<dbReference type="GO" id="GO:0004197">
    <property type="term" value="F:cysteine-type endopeptidase activity"/>
    <property type="evidence" value="ECO:0007669"/>
    <property type="project" value="InterPro"/>
</dbReference>
<accession>A0A1R1PCS3</accession>
<evidence type="ECO:0000256" key="4">
    <source>
        <dbReference type="ARBA" id="ARBA00022829"/>
    </source>
</evidence>
<comment type="catalytic activity">
    <reaction evidence="1">
        <text>All bonds known to be hydrolyzed by this endopeptidase have arginine in P1 and an acidic residue in P4. P6 is often occupied by an acidic residue or by a hydroxy-amino-acid residue, the phosphorylation of which enhances cleavage.</text>
        <dbReference type="EC" id="3.4.22.49"/>
    </reaction>
</comment>
<dbReference type="PANTHER" id="PTHR12792">
    <property type="entry name" value="EXTRA SPINDLE POLES 1-RELATED"/>
    <property type="match status" value="1"/>
</dbReference>
<gene>
    <name evidence="7" type="ORF">AX774_g7831</name>
</gene>